<feature type="domain" description="TonB-dependent receptor plug" evidence="12">
    <location>
        <begin position="64"/>
        <end position="159"/>
    </location>
</feature>
<feature type="signal peptide" evidence="10">
    <location>
        <begin position="1"/>
        <end position="30"/>
    </location>
</feature>
<comment type="subcellular location">
    <subcellularLocation>
        <location evidence="1 8">Cell outer membrane</location>
        <topology evidence="1 8">Multi-pass membrane protein</topology>
    </subcellularLocation>
</comment>
<sequence length="847" mass="93348">MIQMVSQSIRHSLLTGAGVMALCCPTAAFAQEDQGEDIVVTGFRAQNQLAVDAKRNAEIIAEFAKSDDIGQQPDYNIADSLRRLPGVQTIFDEDEGRYVSIRGLNPSFTIGSFDGGTMATAERGNRQLNMEAIPSTAVSSLEVLKSRTPDMEGNAIGGAINVVTRSAFDKPGTFIAGNAFVGMSDSQDIPGRGFGRDSDDGINFRGDAIASTRFGPDGIFGLVVTGSFSRKRRDQERLLPQNIPAGTGATAAPAGPNTNLLWSTYPNSVDRNGGTVKLEARPGDGLEASLAYTYFSQDDTELRHSQQLLNTAGGSFVRFNDFPIRKPLHMGQGKLSYEQEGHYVALRGSYSQASFVEPSNQLQFNLVGAAPTFDLELDGHYPVATNIDPRFSDPAQYRFTSYNPYEDDSTDKVTEGQFDYGWNNAYGDDGFGFGIGTKYRQTIRDNDRTQDFWSPAAGVDLRLTQFNQAENYQPIFGNFNHLFVDFQSFLDYFKANPSQYTYSAANSARQTIGGDWRFQEDVYAGYGLVRHHGDRHTIIAGVRYEKTETTADGYSRRTVGGVDQFTPISRKNSYDDLLPSITASYDISENLRLRAAWFKAIGRPNPNSIAGQEVINADDSISRPNPDLDPRRGDSYEASLEYYLPDRLGILSFAAFHKKIEDEIYTFASIETIDGVQRNVSQPRNAEGAKVTGFEANLVVNRLAFLPGFLSNFGVSGNVTVLDGSITIRNNTVRRKLDQLPGQAKFLANAAIFYEQGPVRARLSYAHIGKNKTSVNAANPAADRTEAAFNTFDFQTRIRINSGIEMIGEVRNLTNQQRLNLTGPDQNIARDINRFGRQFWVGVAFSL</sequence>
<proteinExistence type="inferred from homology"/>
<dbReference type="InterPro" id="IPR039426">
    <property type="entry name" value="TonB-dep_rcpt-like"/>
</dbReference>
<evidence type="ECO:0000256" key="7">
    <source>
        <dbReference type="ARBA" id="ARBA00023237"/>
    </source>
</evidence>
<evidence type="ECO:0000256" key="3">
    <source>
        <dbReference type="ARBA" id="ARBA00022452"/>
    </source>
</evidence>
<dbReference type="PANTHER" id="PTHR40980">
    <property type="entry name" value="PLUG DOMAIN-CONTAINING PROTEIN"/>
    <property type="match status" value="1"/>
</dbReference>
<dbReference type="EMBL" id="JAILXK010000001">
    <property type="protein sequence ID" value="MBY4636007.1"/>
    <property type="molecule type" value="Genomic_DNA"/>
</dbReference>
<keyword evidence="7 8" id="KW-0998">Cell outer membrane</keyword>
<evidence type="ECO:0000256" key="4">
    <source>
        <dbReference type="ARBA" id="ARBA00022692"/>
    </source>
</evidence>
<dbReference type="InterPro" id="IPR000531">
    <property type="entry name" value="Beta-barrel_TonB"/>
</dbReference>
<dbReference type="Pfam" id="PF00593">
    <property type="entry name" value="TonB_dep_Rec_b-barrel"/>
    <property type="match status" value="1"/>
</dbReference>
<evidence type="ECO:0000256" key="6">
    <source>
        <dbReference type="ARBA" id="ARBA00023136"/>
    </source>
</evidence>
<keyword evidence="3 8" id="KW-1134">Transmembrane beta strand</keyword>
<dbReference type="Pfam" id="PF07715">
    <property type="entry name" value="Plug"/>
    <property type="match status" value="1"/>
</dbReference>
<dbReference type="InterPro" id="IPR036942">
    <property type="entry name" value="Beta-barrel_TonB_sf"/>
</dbReference>
<organism evidence="13 14">
    <name type="scientific">Sphingopyxis jiangsuensis</name>
    <dbReference type="NCBI Taxonomy" id="2871171"/>
    <lineage>
        <taxon>Bacteria</taxon>
        <taxon>Pseudomonadati</taxon>
        <taxon>Pseudomonadota</taxon>
        <taxon>Alphaproteobacteria</taxon>
        <taxon>Sphingomonadales</taxon>
        <taxon>Sphingomonadaceae</taxon>
        <taxon>Sphingopyxis</taxon>
    </lineage>
</organism>
<feature type="domain" description="TonB-dependent receptor-like beta-barrel" evidence="11">
    <location>
        <begin position="387"/>
        <end position="813"/>
    </location>
</feature>
<dbReference type="Proteomes" id="UP001166571">
    <property type="component" value="Unassembled WGS sequence"/>
</dbReference>
<comment type="similarity">
    <text evidence="8 9">Belongs to the TonB-dependent receptor family.</text>
</comment>
<name>A0ABS7MAF2_9SPHN</name>
<keyword evidence="4 8" id="KW-0812">Transmembrane</keyword>
<evidence type="ECO:0000313" key="13">
    <source>
        <dbReference type="EMBL" id="MBY4636007.1"/>
    </source>
</evidence>
<evidence type="ECO:0000256" key="2">
    <source>
        <dbReference type="ARBA" id="ARBA00022448"/>
    </source>
</evidence>
<keyword evidence="10" id="KW-0732">Signal</keyword>
<dbReference type="PANTHER" id="PTHR40980:SF4">
    <property type="entry name" value="TONB-DEPENDENT RECEPTOR-LIKE BETA-BARREL DOMAIN-CONTAINING PROTEIN"/>
    <property type="match status" value="1"/>
</dbReference>
<evidence type="ECO:0000256" key="5">
    <source>
        <dbReference type="ARBA" id="ARBA00023077"/>
    </source>
</evidence>
<evidence type="ECO:0000313" key="14">
    <source>
        <dbReference type="Proteomes" id="UP001166571"/>
    </source>
</evidence>
<evidence type="ECO:0000256" key="10">
    <source>
        <dbReference type="SAM" id="SignalP"/>
    </source>
</evidence>
<gene>
    <name evidence="13" type="ORF">K5P26_02490</name>
</gene>
<keyword evidence="2 8" id="KW-0813">Transport</keyword>
<dbReference type="NCBIfam" id="TIGR01782">
    <property type="entry name" value="TonB-Xanth-Caul"/>
    <property type="match status" value="1"/>
</dbReference>
<keyword evidence="14" id="KW-1185">Reference proteome</keyword>
<accession>A0ABS7MAF2</accession>
<feature type="chain" id="PRO_5047409440" evidence="10">
    <location>
        <begin position="31"/>
        <end position="847"/>
    </location>
</feature>
<keyword evidence="6 8" id="KW-0472">Membrane</keyword>
<dbReference type="RefSeq" id="WP_222135653.1">
    <property type="nucleotide sequence ID" value="NZ_JAILXK010000001.1"/>
</dbReference>
<keyword evidence="5 9" id="KW-0798">TonB box</keyword>
<protein>
    <submittedName>
        <fullName evidence="13">TonB-dependent receptor</fullName>
    </submittedName>
</protein>
<evidence type="ECO:0000259" key="12">
    <source>
        <dbReference type="Pfam" id="PF07715"/>
    </source>
</evidence>
<keyword evidence="13" id="KW-0675">Receptor</keyword>
<dbReference type="Gene3D" id="2.40.170.20">
    <property type="entry name" value="TonB-dependent receptor, beta-barrel domain"/>
    <property type="match status" value="1"/>
</dbReference>
<dbReference type="Gene3D" id="2.170.130.10">
    <property type="entry name" value="TonB-dependent receptor, plug domain"/>
    <property type="match status" value="1"/>
</dbReference>
<evidence type="ECO:0000259" key="11">
    <source>
        <dbReference type="Pfam" id="PF00593"/>
    </source>
</evidence>
<dbReference type="PROSITE" id="PS52016">
    <property type="entry name" value="TONB_DEPENDENT_REC_3"/>
    <property type="match status" value="1"/>
</dbReference>
<dbReference type="CDD" id="cd01347">
    <property type="entry name" value="ligand_gated_channel"/>
    <property type="match status" value="1"/>
</dbReference>
<evidence type="ECO:0000256" key="1">
    <source>
        <dbReference type="ARBA" id="ARBA00004571"/>
    </source>
</evidence>
<dbReference type="SUPFAM" id="SSF56935">
    <property type="entry name" value="Porins"/>
    <property type="match status" value="1"/>
</dbReference>
<dbReference type="InterPro" id="IPR012910">
    <property type="entry name" value="Plug_dom"/>
</dbReference>
<comment type="caution">
    <text evidence="13">The sequence shown here is derived from an EMBL/GenBank/DDBJ whole genome shotgun (WGS) entry which is preliminary data.</text>
</comment>
<reference evidence="13" key="1">
    <citation type="submission" date="2021-08" db="EMBL/GenBank/DDBJ databases">
        <title>Sphingopyxis panaciterrulae sp. nov., isolated from the surface water of the Yellow Sea.</title>
        <authorList>
            <person name="Gao Z."/>
            <person name="Zhang D."/>
            <person name="Zhang A."/>
        </authorList>
    </citation>
    <scope>NUCLEOTIDE SEQUENCE</scope>
    <source>
        <strain evidence="13">XHP0097</strain>
    </source>
</reference>
<evidence type="ECO:0000256" key="9">
    <source>
        <dbReference type="RuleBase" id="RU003357"/>
    </source>
</evidence>
<evidence type="ECO:0000256" key="8">
    <source>
        <dbReference type="PROSITE-ProRule" id="PRU01360"/>
    </source>
</evidence>
<dbReference type="InterPro" id="IPR010104">
    <property type="entry name" value="TonB_rcpt_bac"/>
</dbReference>
<dbReference type="InterPro" id="IPR037066">
    <property type="entry name" value="Plug_dom_sf"/>
</dbReference>